<protein>
    <recommendedName>
        <fullName evidence="6">DUF1232 domain-containing protein</fullName>
    </recommendedName>
</protein>
<feature type="transmembrane region" description="Helical" evidence="5">
    <location>
        <begin position="21"/>
        <end position="37"/>
    </location>
</feature>
<dbReference type="OrthoDB" id="573033at2"/>
<evidence type="ECO:0000256" key="2">
    <source>
        <dbReference type="ARBA" id="ARBA00022692"/>
    </source>
</evidence>
<dbReference type="AlphaFoldDB" id="A0A2W1K7N2"/>
<keyword evidence="8" id="KW-1185">Reference proteome</keyword>
<dbReference type="InterPro" id="IPR010652">
    <property type="entry name" value="DUF1232"/>
</dbReference>
<sequence length="98" mass="10948">MKNQSLWQSFQEGYRNAIRHTKYRWVVILGTLFYLVSPLDISPDFLPGLGWIDDGLLASLLIAEVSQMMMERVKDKKGSKTSVAATESVIDVEAVSVG</sequence>
<keyword evidence="3 5" id="KW-1133">Transmembrane helix</keyword>
<reference evidence="7 8" key="1">
    <citation type="journal article" date="2018" name="Sci. Rep.">
        <title>A novel species of the marine cyanobacterium Acaryochloris with a unique pigment content and lifestyle.</title>
        <authorList>
            <person name="Partensky F."/>
            <person name="Six C."/>
            <person name="Ratin M."/>
            <person name="Garczarek L."/>
            <person name="Vaulot D."/>
            <person name="Probert I."/>
            <person name="Calteau A."/>
            <person name="Gourvil P."/>
            <person name="Marie D."/>
            <person name="Grebert T."/>
            <person name="Bouchier C."/>
            <person name="Le Panse S."/>
            <person name="Gachenot M."/>
            <person name="Rodriguez F."/>
            <person name="Garrido J.L."/>
        </authorList>
    </citation>
    <scope>NUCLEOTIDE SEQUENCE [LARGE SCALE GENOMIC DNA]</scope>
    <source>
        <strain evidence="7 8">RCC1774</strain>
    </source>
</reference>
<proteinExistence type="predicted"/>
<evidence type="ECO:0000259" key="6">
    <source>
        <dbReference type="Pfam" id="PF06803"/>
    </source>
</evidence>
<dbReference type="EMBL" id="PQWO01000001">
    <property type="protein sequence ID" value="PZD75477.1"/>
    <property type="molecule type" value="Genomic_DNA"/>
</dbReference>
<evidence type="ECO:0000256" key="3">
    <source>
        <dbReference type="ARBA" id="ARBA00022989"/>
    </source>
</evidence>
<organism evidence="7 8">
    <name type="scientific">Acaryochloris thomasi RCC1774</name>
    <dbReference type="NCBI Taxonomy" id="1764569"/>
    <lineage>
        <taxon>Bacteria</taxon>
        <taxon>Bacillati</taxon>
        <taxon>Cyanobacteriota</taxon>
        <taxon>Cyanophyceae</taxon>
        <taxon>Acaryochloridales</taxon>
        <taxon>Acaryochloridaceae</taxon>
        <taxon>Acaryochloris</taxon>
        <taxon>Acaryochloris thomasi</taxon>
    </lineage>
</organism>
<dbReference type="RefSeq" id="WP_110984033.1">
    <property type="nucleotide sequence ID" value="NZ_CAWNWM010000001.1"/>
</dbReference>
<feature type="domain" description="DUF1232" evidence="6">
    <location>
        <begin position="25"/>
        <end position="59"/>
    </location>
</feature>
<gene>
    <name evidence="7" type="ORF">C1752_00042</name>
</gene>
<keyword evidence="2 5" id="KW-0812">Transmembrane</keyword>
<evidence type="ECO:0000313" key="7">
    <source>
        <dbReference type="EMBL" id="PZD75477.1"/>
    </source>
</evidence>
<evidence type="ECO:0000256" key="5">
    <source>
        <dbReference type="SAM" id="Phobius"/>
    </source>
</evidence>
<keyword evidence="4 5" id="KW-0472">Membrane</keyword>
<evidence type="ECO:0000256" key="1">
    <source>
        <dbReference type="ARBA" id="ARBA00004127"/>
    </source>
</evidence>
<dbReference type="GO" id="GO:0012505">
    <property type="term" value="C:endomembrane system"/>
    <property type="evidence" value="ECO:0007669"/>
    <property type="project" value="UniProtKB-SubCell"/>
</dbReference>
<accession>A0A2W1K7N2</accession>
<dbReference type="Pfam" id="PF06803">
    <property type="entry name" value="DUF1232"/>
    <property type="match status" value="1"/>
</dbReference>
<evidence type="ECO:0000256" key="4">
    <source>
        <dbReference type="ARBA" id="ARBA00023136"/>
    </source>
</evidence>
<comment type="subcellular location">
    <subcellularLocation>
        <location evidence="1">Endomembrane system</location>
        <topology evidence="1">Multi-pass membrane protein</topology>
    </subcellularLocation>
</comment>
<dbReference type="Proteomes" id="UP000248857">
    <property type="component" value="Unassembled WGS sequence"/>
</dbReference>
<evidence type="ECO:0000313" key="8">
    <source>
        <dbReference type="Proteomes" id="UP000248857"/>
    </source>
</evidence>
<comment type="caution">
    <text evidence="7">The sequence shown here is derived from an EMBL/GenBank/DDBJ whole genome shotgun (WGS) entry which is preliminary data.</text>
</comment>
<name>A0A2W1K7N2_9CYAN</name>